<proteinExistence type="predicted"/>
<evidence type="ECO:0000313" key="2">
    <source>
        <dbReference type="EMBL" id="REL26933.1"/>
    </source>
</evidence>
<protein>
    <submittedName>
        <fullName evidence="2">Uncharacterized protein</fullName>
    </submittedName>
</protein>
<accession>A0A3E0TR49</accession>
<sequence length="97" mass="10295">MEVLGLNIRSILQISAAVVEIIGIVMISTMYLNISAWDLPGRLLSALVRGEKAKHLADMFAATKPTAGKVLTHIQGVAFVILGFILVIISILLPAGS</sequence>
<reference evidence="2 3" key="1">
    <citation type="submission" date="2018-08" db="EMBL/GenBank/DDBJ databases">
        <title>Thalassotalea euphylliae genome.</title>
        <authorList>
            <person name="Summers S."/>
            <person name="Rice S.A."/>
            <person name="Freckelton M.L."/>
            <person name="Nedved B.T."/>
            <person name="Hadfield M.G."/>
        </authorList>
    </citation>
    <scope>NUCLEOTIDE SEQUENCE [LARGE SCALE GENOMIC DNA]</scope>
    <source>
        <strain evidence="2 3">H1</strain>
    </source>
</reference>
<organism evidence="2 3">
    <name type="scientific">Thalassotalea euphylliae</name>
    <dbReference type="NCBI Taxonomy" id="1655234"/>
    <lineage>
        <taxon>Bacteria</taxon>
        <taxon>Pseudomonadati</taxon>
        <taxon>Pseudomonadota</taxon>
        <taxon>Gammaproteobacteria</taxon>
        <taxon>Alteromonadales</taxon>
        <taxon>Colwelliaceae</taxon>
        <taxon>Thalassotalea</taxon>
    </lineage>
</organism>
<dbReference type="EMBL" id="QUOU01000001">
    <property type="protein sequence ID" value="REL26933.1"/>
    <property type="molecule type" value="Genomic_DNA"/>
</dbReference>
<keyword evidence="1" id="KW-0812">Transmembrane</keyword>
<feature type="transmembrane region" description="Helical" evidence="1">
    <location>
        <begin position="74"/>
        <end position="95"/>
    </location>
</feature>
<evidence type="ECO:0000256" key="1">
    <source>
        <dbReference type="SAM" id="Phobius"/>
    </source>
</evidence>
<dbReference type="RefSeq" id="WP_116008034.1">
    <property type="nucleotide sequence ID" value="NZ_QUOU01000001.1"/>
</dbReference>
<comment type="caution">
    <text evidence="2">The sequence shown here is derived from an EMBL/GenBank/DDBJ whole genome shotgun (WGS) entry which is preliminary data.</text>
</comment>
<keyword evidence="1" id="KW-0472">Membrane</keyword>
<keyword evidence="1" id="KW-1133">Transmembrane helix</keyword>
<dbReference type="AlphaFoldDB" id="A0A3E0TR49"/>
<evidence type="ECO:0000313" key="3">
    <source>
        <dbReference type="Proteomes" id="UP000256478"/>
    </source>
</evidence>
<name>A0A3E0TR49_9GAMM</name>
<dbReference type="Proteomes" id="UP000256478">
    <property type="component" value="Unassembled WGS sequence"/>
</dbReference>
<gene>
    <name evidence="2" type="ORF">DXX93_10370</name>
</gene>
<feature type="transmembrane region" description="Helical" evidence="1">
    <location>
        <begin position="12"/>
        <end position="34"/>
    </location>
</feature>